<reference evidence="11 12" key="1">
    <citation type="journal article" date="2012" name="Genome Biol.">
        <title>The genome of the polar eukaryotic microalga coccomyxa subellipsoidea reveals traits of cold adaptation.</title>
        <authorList>
            <person name="Blanc G."/>
            <person name="Agarkova I."/>
            <person name="Grimwood J."/>
            <person name="Kuo A."/>
            <person name="Brueggeman A."/>
            <person name="Dunigan D."/>
            <person name="Gurnon J."/>
            <person name="Ladunga I."/>
            <person name="Lindquist E."/>
            <person name="Lucas S."/>
            <person name="Pangilinan J."/>
            <person name="Proschold T."/>
            <person name="Salamov A."/>
            <person name="Schmutz J."/>
            <person name="Weeks D."/>
            <person name="Yamada T."/>
            <person name="Claverie J.M."/>
            <person name="Grigoriev I."/>
            <person name="Van Etten J."/>
            <person name="Lomsadze A."/>
            <person name="Borodovsky M."/>
        </authorList>
    </citation>
    <scope>NUCLEOTIDE SEQUENCE [LARGE SCALE GENOMIC DNA]</scope>
    <source>
        <strain evidence="11 12">C-169</strain>
    </source>
</reference>
<evidence type="ECO:0000259" key="8">
    <source>
        <dbReference type="PROSITE" id="PS51192"/>
    </source>
</evidence>
<dbReference type="GO" id="GO:0003676">
    <property type="term" value="F:nucleic acid binding"/>
    <property type="evidence" value="ECO:0007669"/>
    <property type="project" value="InterPro"/>
</dbReference>
<dbReference type="InterPro" id="IPR001650">
    <property type="entry name" value="Helicase_C-like"/>
</dbReference>
<evidence type="ECO:0000313" key="12">
    <source>
        <dbReference type="Proteomes" id="UP000007264"/>
    </source>
</evidence>
<dbReference type="AlphaFoldDB" id="I0YN99"/>
<evidence type="ECO:0000259" key="9">
    <source>
        <dbReference type="PROSITE" id="PS51194"/>
    </source>
</evidence>
<dbReference type="CDD" id="cd18787">
    <property type="entry name" value="SF2_C_DEAD"/>
    <property type="match status" value="1"/>
</dbReference>
<dbReference type="KEGG" id="csl:COCSUDRAFT_19074"/>
<evidence type="ECO:0000256" key="3">
    <source>
        <dbReference type="ARBA" id="ARBA00022806"/>
    </source>
</evidence>
<protein>
    <submittedName>
        <fullName evidence="11">DEAD-domain-containing protein</fullName>
    </submittedName>
</protein>
<feature type="domain" description="DEAD-box RNA helicase Q" evidence="10">
    <location>
        <begin position="80"/>
        <end position="108"/>
    </location>
</feature>
<dbReference type="InterPro" id="IPR000629">
    <property type="entry name" value="RNA-helicase_DEAD-box_CS"/>
</dbReference>
<dbReference type="Proteomes" id="UP000007264">
    <property type="component" value="Unassembled WGS sequence"/>
</dbReference>
<dbReference type="PANTHER" id="PTHR47959">
    <property type="entry name" value="ATP-DEPENDENT RNA HELICASE RHLE-RELATED"/>
    <property type="match status" value="1"/>
</dbReference>
<dbReference type="Pfam" id="PF00271">
    <property type="entry name" value="Helicase_C"/>
    <property type="match status" value="1"/>
</dbReference>
<comment type="similarity">
    <text evidence="6">Belongs to the DEAD box helicase family.</text>
</comment>
<dbReference type="InterPro" id="IPR027417">
    <property type="entry name" value="P-loop_NTPase"/>
</dbReference>
<proteinExistence type="inferred from homology"/>
<name>I0YN99_COCSC</name>
<keyword evidence="4 6" id="KW-0067">ATP-binding</keyword>
<feature type="domain" description="Helicase C-terminal" evidence="9">
    <location>
        <begin position="313"/>
        <end position="460"/>
    </location>
</feature>
<keyword evidence="3 6" id="KW-0347">Helicase</keyword>
<dbReference type="PANTHER" id="PTHR47959:SF24">
    <property type="entry name" value="ATP-DEPENDENT RNA HELICASE"/>
    <property type="match status" value="1"/>
</dbReference>
<comment type="caution">
    <text evidence="11">The sequence shown here is derived from an EMBL/GenBank/DDBJ whole genome shotgun (WGS) entry which is preliminary data.</text>
</comment>
<evidence type="ECO:0000256" key="4">
    <source>
        <dbReference type="ARBA" id="ARBA00022840"/>
    </source>
</evidence>
<keyword evidence="2 6" id="KW-0378">Hydrolase</keyword>
<dbReference type="RefSeq" id="XP_005644412.1">
    <property type="nucleotide sequence ID" value="XM_005644355.1"/>
</dbReference>
<dbReference type="Pfam" id="PF00270">
    <property type="entry name" value="DEAD"/>
    <property type="match status" value="1"/>
</dbReference>
<evidence type="ECO:0000259" key="10">
    <source>
        <dbReference type="PROSITE" id="PS51195"/>
    </source>
</evidence>
<dbReference type="GO" id="GO:0003724">
    <property type="term" value="F:RNA helicase activity"/>
    <property type="evidence" value="ECO:0007669"/>
    <property type="project" value="InterPro"/>
</dbReference>
<dbReference type="STRING" id="574566.I0YN99"/>
<feature type="domain" description="Helicase ATP-binding" evidence="8">
    <location>
        <begin position="111"/>
        <end position="284"/>
    </location>
</feature>
<dbReference type="eggNOG" id="KOG0340">
    <property type="taxonomic scope" value="Eukaryota"/>
</dbReference>
<evidence type="ECO:0000256" key="5">
    <source>
        <dbReference type="PROSITE-ProRule" id="PRU00552"/>
    </source>
</evidence>
<evidence type="ECO:0000256" key="2">
    <source>
        <dbReference type="ARBA" id="ARBA00022801"/>
    </source>
</evidence>
<evidence type="ECO:0000256" key="7">
    <source>
        <dbReference type="SAM" id="MobiDB-lite"/>
    </source>
</evidence>
<dbReference type="Gene3D" id="3.40.50.300">
    <property type="entry name" value="P-loop containing nucleotide triphosphate hydrolases"/>
    <property type="match status" value="2"/>
</dbReference>
<sequence>MSQDGLEDTTGITLFAKQTKKRRRKEKETGDAAQKPPPETENDSKSVEQNTAALGAETAANDEATERQEPASTSGQEAPVTFRSLGISEWLDRVCKSLGMVRPTQVQRGCIPAILGGRDVLGTAHTGSGKTAAFALPILQRLAREPYGIFALVLTPTRELAMQLADQFRALGSGMSLTDAVVIGGLDMQSQAKALAQRPHIIVATPGRLRDLLSAHADLAEGFNRVAFLVLDEADRLLEPTFESELRVIASHLPAQRQTLLFSATLTRSLATLQASALRDAFLFQADAYEGLETAVNLREDYLFIPAKVRELYLVHVLESLEEFSIRSAIVFCSTCRGCHLLSLLLAELGVASVALHSHLTQGRRLAALHRFKSGGVPILLATDVASRGLDIPTVDLVVNYELPSLPRDYVHRVGRTARAGRGGWALSLVTQYDVELVQHIESLIGHQLREFTLDEAQVLKGITRVYSAKRSVAVKALEDESRDDKHRQLIRRKSGPKKAKKVKGGTD</sequence>
<dbReference type="PROSITE" id="PS51194">
    <property type="entry name" value="HELICASE_CTER"/>
    <property type="match status" value="1"/>
</dbReference>
<dbReference type="InterPro" id="IPR050079">
    <property type="entry name" value="DEAD_box_RNA_helicase"/>
</dbReference>
<keyword evidence="1 6" id="KW-0547">Nucleotide-binding</keyword>
<feature type="short sequence motif" description="Q motif" evidence="5">
    <location>
        <begin position="80"/>
        <end position="108"/>
    </location>
</feature>
<dbReference type="InterPro" id="IPR014014">
    <property type="entry name" value="RNA_helicase_DEAD_Q_motif"/>
</dbReference>
<accession>I0YN99</accession>
<dbReference type="GO" id="GO:0005829">
    <property type="term" value="C:cytosol"/>
    <property type="evidence" value="ECO:0007669"/>
    <property type="project" value="TreeGrafter"/>
</dbReference>
<evidence type="ECO:0000256" key="1">
    <source>
        <dbReference type="ARBA" id="ARBA00022741"/>
    </source>
</evidence>
<dbReference type="InterPro" id="IPR011545">
    <property type="entry name" value="DEAD/DEAH_box_helicase_dom"/>
</dbReference>
<feature type="region of interest" description="Disordered" evidence="7">
    <location>
        <begin position="478"/>
        <end position="508"/>
    </location>
</feature>
<dbReference type="OrthoDB" id="10261904at2759"/>
<dbReference type="CDD" id="cd17955">
    <property type="entry name" value="DEADc_DDX49"/>
    <property type="match status" value="1"/>
</dbReference>
<dbReference type="InterPro" id="IPR014001">
    <property type="entry name" value="Helicase_ATP-bd"/>
</dbReference>
<dbReference type="GO" id="GO:0016787">
    <property type="term" value="F:hydrolase activity"/>
    <property type="evidence" value="ECO:0007669"/>
    <property type="project" value="UniProtKB-KW"/>
</dbReference>
<dbReference type="PROSITE" id="PS51192">
    <property type="entry name" value="HELICASE_ATP_BIND_1"/>
    <property type="match status" value="1"/>
</dbReference>
<feature type="region of interest" description="Disordered" evidence="7">
    <location>
        <begin position="1"/>
        <end position="79"/>
    </location>
</feature>
<dbReference type="PROSITE" id="PS51195">
    <property type="entry name" value="Q_MOTIF"/>
    <property type="match status" value="1"/>
</dbReference>
<feature type="compositionally biased region" description="Basic residues" evidence="7">
    <location>
        <begin position="489"/>
        <end position="508"/>
    </location>
</feature>
<gene>
    <name evidence="11" type="ORF">COCSUDRAFT_19074</name>
</gene>
<dbReference type="GeneID" id="17037842"/>
<feature type="compositionally biased region" description="Basic and acidic residues" evidence="7">
    <location>
        <begin position="478"/>
        <end position="488"/>
    </location>
</feature>
<dbReference type="SMART" id="SM00490">
    <property type="entry name" value="HELICc"/>
    <property type="match status" value="1"/>
</dbReference>
<organism evidence="11 12">
    <name type="scientific">Coccomyxa subellipsoidea (strain C-169)</name>
    <name type="common">Green microalga</name>
    <dbReference type="NCBI Taxonomy" id="574566"/>
    <lineage>
        <taxon>Eukaryota</taxon>
        <taxon>Viridiplantae</taxon>
        <taxon>Chlorophyta</taxon>
        <taxon>core chlorophytes</taxon>
        <taxon>Trebouxiophyceae</taxon>
        <taxon>Trebouxiophyceae incertae sedis</taxon>
        <taxon>Coccomyxaceae</taxon>
        <taxon>Coccomyxa</taxon>
        <taxon>Coccomyxa subellipsoidea</taxon>
    </lineage>
</organism>
<dbReference type="SUPFAM" id="SSF52540">
    <property type="entry name" value="P-loop containing nucleoside triphosphate hydrolases"/>
    <property type="match status" value="1"/>
</dbReference>
<evidence type="ECO:0000256" key="6">
    <source>
        <dbReference type="RuleBase" id="RU000492"/>
    </source>
</evidence>
<dbReference type="EMBL" id="AGSI01000017">
    <property type="protein sequence ID" value="EIE19868.1"/>
    <property type="molecule type" value="Genomic_DNA"/>
</dbReference>
<dbReference type="GO" id="GO:0005524">
    <property type="term" value="F:ATP binding"/>
    <property type="evidence" value="ECO:0007669"/>
    <property type="project" value="UniProtKB-KW"/>
</dbReference>
<keyword evidence="12" id="KW-1185">Reference proteome</keyword>
<evidence type="ECO:0000313" key="11">
    <source>
        <dbReference type="EMBL" id="EIE19868.1"/>
    </source>
</evidence>
<dbReference type="SMART" id="SM00487">
    <property type="entry name" value="DEXDc"/>
    <property type="match status" value="1"/>
</dbReference>
<dbReference type="PROSITE" id="PS00039">
    <property type="entry name" value="DEAD_ATP_HELICASE"/>
    <property type="match status" value="1"/>
</dbReference>